<name>A0A6N8L252_9SPHI</name>
<evidence type="ECO:0000313" key="4">
    <source>
        <dbReference type="Proteomes" id="UP000435036"/>
    </source>
</evidence>
<organism evidence="3 4">
    <name type="scientific">Sphingobacterium humi</name>
    <dbReference type="NCBI Taxonomy" id="1796905"/>
    <lineage>
        <taxon>Bacteria</taxon>
        <taxon>Pseudomonadati</taxon>
        <taxon>Bacteroidota</taxon>
        <taxon>Sphingobacteriia</taxon>
        <taxon>Sphingobacteriales</taxon>
        <taxon>Sphingobacteriaceae</taxon>
        <taxon>Sphingobacterium</taxon>
    </lineage>
</organism>
<evidence type="ECO:0000259" key="2">
    <source>
        <dbReference type="Pfam" id="PF09925"/>
    </source>
</evidence>
<feature type="domain" description="DUF2157" evidence="2">
    <location>
        <begin position="14"/>
        <end position="151"/>
    </location>
</feature>
<dbReference type="Proteomes" id="UP000435036">
    <property type="component" value="Unassembled WGS sequence"/>
</dbReference>
<accession>A0A6N8L252</accession>
<reference evidence="3 4" key="1">
    <citation type="submission" date="2019-12" db="EMBL/GenBank/DDBJ databases">
        <authorList>
            <person name="Dong K."/>
        </authorList>
    </citation>
    <scope>NUCLEOTIDE SEQUENCE [LARGE SCALE GENOMIC DNA]</scope>
    <source>
        <strain evidence="3 4">JCM 31225</strain>
    </source>
</reference>
<feature type="transmembrane region" description="Helical" evidence="1">
    <location>
        <begin position="101"/>
        <end position="121"/>
    </location>
</feature>
<feature type="transmembrane region" description="Helical" evidence="1">
    <location>
        <begin position="76"/>
        <end position="94"/>
    </location>
</feature>
<dbReference type="OrthoDB" id="327621at2"/>
<dbReference type="Pfam" id="PF09925">
    <property type="entry name" value="DUF2157"/>
    <property type="match status" value="1"/>
</dbReference>
<feature type="transmembrane region" description="Helical" evidence="1">
    <location>
        <begin position="44"/>
        <end position="64"/>
    </location>
</feature>
<dbReference type="AlphaFoldDB" id="A0A6N8L252"/>
<feature type="transmembrane region" description="Helical" evidence="1">
    <location>
        <begin position="260"/>
        <end position="280"/>
    </location>
</feature>
<comment type="caution">
    <text evidence="3">The sequence shown here is derived from an EMBL/GenBank/DDBJ whole genome shotgun (WGS) entry which is preliminary data.</text>
</comment>
<keyword evidence="1" id="KW-1133">Transmembrane helix</keyword>
<evidence type="ECO:0000256" key="1">
    <source>
        <dbReference type="SAM" id="Phobius"/>
    </source>
</evidence>
<feature type="transmembrane region" description="Helical" evidence="1">
    <location>
        <begin position="208"/>
        <end position="230"/>
    </location>
</feature>
<feature type="transmembrane region" description="Helical" evidence="1">
    <location>
        <begin position="286"/>
        <end position="307"/>
    </location>
</feature>
<dbReference type="RefSeq" id="WP_160369819.1">
    <property type="nucleotide sequence ID" value="NZ_WSQA01000010.1"/>
</dbReference>
<gene>
    <name evidence="3" type="ORF">GQF63_13770</name>
</gene>
<keyword evidence="4" id="KW-1185">Reference proteome</keyword>
<protein>
    <submittedName>
        <fullName evidence="3">DUF2157 domain-containing protein</fullName>
    </submittedName>
</protein>
<evidence type="ECO:0000313" key="3">
    <source>
        <dbReference type="EMBL" id="MVZ63099.1"/>
    </source>
</evidence>
<feature type="transmembrane region" description="Helical" evidence="1">
    <location>
        <begin position="178"/>
        <end position="196"/>
    </location>
</feature>
<keyword evidence="1" id="KW-0472">Membrane</keyword>
<dbReference type="EMBL" id="WSQA01000010">
    <property type="protein sequence ID" value="MVZ63099.1"/>
    <property type="molecule type" value="Genomic_DNA"/>
</dbReference>
<dbReference type="InterPro" id="IPR018677">
    <property type="entry name" value="DUF2157"/>
</dbReference>
<sequence length="319" mass="36063">MKQLQREDIHSLAKHSQLSGEQVEQALQQHVYQDKKSWADFLRISLLVLGIGFLTSGLVFFFAYNWADLPKFGKLAIVQGLLLLVSLLAIYPKFSTLTRQLLLSSAAVLVGLLFAVFGQIYQTGADAYDFFLAWTLFIVLWTVISDFPPLWLFFIGLLNITFYLYVDQVARHWEETLVFSILFVLNLLPLVFAELWNIQRRKQVIPQYFINMMALAALTFATIGNLHYILTGHTEAPLLPGISLAVYALGIGFGLRTKSIFYLASISLSIIIITTGLIVENIQSEFGILLASIFVLLSISAVIYYILQLLKHPGYETRK</sequence>
<keyword evidence="1" id="KW-0812">Transmembrane</keyword>
<feature type="transmembrane region" description="Helical" evidence="1">
    <location>
        <begin position="236"/>
        <end position="255"/>
    </location>
</feature>
<proteinExistence type="predicted"/>